<evidence type="ECO:0000313" key="2">
    <source>
        <dbReference type="Proteomes" id="UP000826656"/>
    </source>
</evidence>
<dbReference type="Proteomes" id="UP000826656">
    <property type="component" value="Unassembled WGS sequence"/>
</dbReference>
<gene>
    <name evidence="1" type="ORF">KY290_007098</name>
</gene>
<keyword evidence="2" id="KW-1185">Reference proteome</keyword>
<organism evidence="1 2">
    <name type="scientific">Solanum tuberosum</name>
    <name type="common">Potato</name>
    <dbReference type="NCBI Taxonomy" id="4113"/>
    <lineage>
        <taxon>Eukaryota</taxon>
        <taxon>Viridiplantae</taxon>
        <taxon>Streptophyta</taxon>
        <taxon>Embryophyta</taxon>
        <taxon>Tracheophyta</taxon>
        <taxon>Spermatophyta</taxon>
        <taxon>Magnoliopsida</taxon>
        <taxon>eudicotyledons</taxon>
        <taxon>Gunneridae</taxon>
        <taxon>Pentapetalae</taxon>
        <taxon>asterids</taxon>
        <taxon>lamiids</taxon>
        <taxon>Solanales</taxon>
        <taxon>Solanaceae</taxon>
        <taxon>Solanoideae</taxon>
        <taxon>Solaneae</taxon>
        <taxon>Solanum</taxon>
    </lineage>
</organism>
<reference evidence="1 2" key="1">
    <citation type="journal article" date="2021" name="bioRxiv">
        <title>Chromosome-scale and haplotype-resolved genome assembly of a tetraploid potato cultivar.</title>
        <authorList>
            <person name="Sun H."/>
            <person name="Jiao W.-B."/>
            <person name="Krause K."/>
            <person name="Campoy J.A."/>
            <person name="Goel M."/>
            <person name="Folz-Donahue K."/>
            <person name="Kukat C."/>
            <person name="Huettel B."/>
            <person name="Schneeberger K."/>
        </authorList>
    </citation>
    <scope>NUCLEOTIDE SEQUENCE [LARGE SCALE GENOMIC DNA]</scope>
    <source>
        <strain evidence="1">SolTubOtavaFocal</strain>
        <tissue evidence="1">Leaves</tissue>
    </source>
</reference>
<proteinExistence type="predicted"/>
<comment type="caution">
    <text evidence="1">The sequence shown here is derived from an EMBL/GenBank/DDBJ whole genome shotgun (WGS) entry which is preliminary data.</text>
</comment>
<accession>A0ABQ7W4J4</accession>
<sequence>MARANDVVCGNQQLCADPLPFARRSYAYLLRKPSPYIAVFLVPTVVLVSQCRHQGFKTF</sequence>
<name>A0ABQ7W4J4_SOLTU</name>
<dbReference type="EMBL" id="JAIVGD010000003">
    <property type="protein sequence ID" value="KAH0775687.1"/>
    <property type="molecule type" value="Genomic_DNA"/>
</dbReference>
<protein>
    <submittedName>
        <fullName evidence="1">Uncharacterized protein</fullName>
    </submittedName>
</protein>
<evidence type="ECO:0000313" key="1">
    <source>
        <dbReference type="EMBL" id="KAH0775687.1"/>
    </source>
</evidence>